<evidence type="ECO:0000313" key="1">
    <source>
        <dbReference type="EMBL" id="KDQ10121.1"/>
    </source>
</evidence>
<dbReference type="Proteomes" id="UP000027195">
    <property type="component" value="Unassembled WGS sequence"/>
</dbReference>
<evidence type="ECO:0000313" key="2">
    <source>
        <dbReference type="Proteomes" id="UP000027195"/>
    </source>
</evidence>
<sequence>MRRTIPFLYLASHASHSNLDQARVYTYASVIVPLVTAPLDEDRRVSLSGAADSCKKTIVAGYSRRGRGTMSQGIVNCLLGRFWPLACTYTYHKRGRMYLKVISSATPVIVIRIVLEGQSCECMPLTRQTMADAPVDNL</sequence>
<dbReference type="AlphaFoldDB" id="A0A067MEV0"/>
<gene>
    <name evidence="1" type="ORF">BOTBODRAFT_501869</name>
</gene>
<dbReference type="HOGENOM" id="CLU_1854931_0_0_1"/>
<organism evidence="1 2">
    <name type="scientific">Botryobasidium botryosum (strain FD-172 SS1)</name>
    <dbReference type="NCBI Taxonomy" id="930990"/>
    <lineage>
        <taxon>Eukaryota</taxon>
        <taxon>Fungi</taxon>
        <taxon>Dikarya</taxon>
        <taxon>Basidiomycota</taxon>
        <taxon>Agaricomycotina</taxon>
        <taxon>Agaricomycetes</taxon>
        <taxon>Cantharellales</taxon>
        <taxon>Botryobasidiaceae</taxon>
        <taxon>Botryobasidium</taxon>
    </lineage>
</organism>
<protein>
    <submittedName>
        <fullName evidence="1">Uncharacterized protein</fullName>
    </submittedName>
</protein>
<reference evidence="2" key="1">
    <citation type="journal article" date="2014" name="Proc. Natl. Acad. Sci. U.S.A.">
        <title>Extensive sampling of basidiomycete genomes demonstrates inadequacy of the white-rot/brown-rot paradigm for wood decay fungi.</title>
        <authorList>
            <person name="Riley R."/>
            <person name="Salamov A.A."/>
            <person name="Brown D.W."/>
            <person name="Nagy L.G."/>
            <person name="Floudas D."/>
            <person name="Held B.W."/>
            <person name="Levasseur A."/>
            <person name="Lombard V."/>
            <person name="Morin E."/>
            <person name="Otillar R."/>
            <person name="Lindquist E.A."/>
            <person name="Sun H."/>
            <person name="LaButti K.M."/>
            <person name="Schmutz J."/>
            <person name="Jabbour D."/>
            <person name="Luo H."/>
            <person name="Baker S.E."/>
            <person name="Pisabarro A.G."/>
            <person name="Walton J.D."/>
            <person name="Blanchette R.A."/>
            <person name="Henrissat B."/>
            <person name="Martin F."/>
            <person name="Cullen D."/>
            <person name="Hibbett D.S."/>
            <person name="Grigoriev I.V."/>
        </authorList>
    </citation>
    <scope>NUCLEOTIDE SEQUENCE [LARGE SCALE GENOMIC DNA]</scope>
    <source>
        <strain evidence="2">FD-172 SS1</strain>
    </source>
</reference>
<dbReference type="InParanoid" id="A0A067MEV0"/>
<dbReference type="EMBL" id="KL198071">
    <property type="protein sequence ID" value="KDQ10121.1"/>
    <property type="molecule type" value="Genomic_DNA"/>
</dbReference>
<proteinExistence type="predicted"/>
<name>A0A067MEV0_BOTB1</name>
<accession>A0A067MEV0</accession>
<keyword evidence="2" id="KW-1185">Reference proteome</keyword>